<reference evidence="14 15" key="2">
    <citation type="journal article" date="2010" name="Stand. Genomic Sci.">
        <title>Complete genome sequence of Syntrophothermus lipocalidus type strain (TGB-C1).</title>
        <authorList>
            <person name="Djao O.D."/>
            <person name="Zhang X."/>
            <person name="Lucas S."/>
            <person name="Lapidus A."/>
            <person name="Del Rio T.G."/>
            <person name="Nolan M."/>
            <person name="Tice H."/>
            <person name="Cheng J.F."/>
            <person name="Han C."/>
            <person name="Tapia R."/>
            <person name="Goodwin L."/>
            <person name="Pitluck S."/>
            <person name="Liolios K."/>
            <person name="Ivanova N."/>
            <person name="Mavromatis K."/>
            <person name="Mikhailova N."/>
            <person name="Ovchinnikova G."/>
            <person name="Pati A."/>
            <person name="Brambilla E."/>
            <person name="Chen A."/>
            <person name="Palaniappan K."/>
            <person name="Land M."/>
            <person name="Hauser L."/>
            <person name="Chang Y.J."/>
            <person name="Jeffries C.D."/>
            <person name="Rohde M."/>
            <person name="Sikorski J."/>
            <person name="Spring S."/>
            <person name="Goker M."/>
            <person name="Detter J.C."/>
            <person name="Woyke T."/>
            <person name="Bristow J."/>
            <person name="Eisen J.A."/>
            <person name="Markowitz V."/>
            <person name="Hugenholtz P."/>
            <person name="Kyrpides N.C."/>
            <person name="Klenk H.P."/>
        </authorList>
    </citation>
    <scope>NUCLEOTIDE SEQUENCE [LARGE SCALE GENOMIC DNA]</scope>
    <source>
        <strain evidence="15">DSM 12680 / TGB-C1</strain>
    </source>
</reference>
<dbReference type="GO" id="GO:0016743">
    <property type="term" value="F:carboxyl- or carbamoyltransferase activity"/>
    <property type="evidence" value="ECO:0007669"/>
    <property type="project" value="UniProtKB-UniRule"/>
</dbReference>
<dbReference type="PANTHER" id="PTHR42959">
    <property type="entry name" value="CARBAMOYLTRANSFERASE"/>
    <property type="match status" value="1"/>
</dbReference>
<dbReference type="SUPFAM" id="SSF55821">
    <property type="entry name" value="YrdC/RibB"/>
    <property type="match status" value="1"/>
</dbReference>
<feature type="active site" evidence="11">
    <location>
        <position position="42"/>
    </location>
</feature>
<comment type="similarity">
    <text evidence="2">Belongs to the acylphosphatase family.</text>
</comment>
<dbReference type="EMBL" id="CP002048">
    <property type="protein sequence ID" value="ADI01173.1"/>
    <property type="molecule type" value="Genomic_DNA"/>
</dbReference>
<dbReference type="NCBIfam" id="TIGR00143">
    <property type="entry name" value="hypF"/>
    <property type="match status" value="1"/>
</dbReference>
<dbReference type="InterPro" id="IPR036046">
    <property type="entry name" value="Acylphosphatase-like_dom_sf"/>
</dbReference>
<evidence type="ECO:0000256" key="5">
    <source>
        <dbReference type="ARBA" id="ARBA00022723"/>
    </source>
</evidence>
<dbReference type="PANTHER" id="PTHR42959:SF1">
    <property type="entry name" value="CARBAMOYLTRANSFERASE HYPF"/>
    <property type="match status" value="1"/>
</dbReference>
<keyword evidence="15" id="KW-1185">Reference proteome</keyword>
<feature type="domain" description="YrdC-like" evidence="13">
    <location>
        <begin position="218"/>
        <end position="405"/>
    </location>
</feature>
<keyword evidence="5" id="KW-0479">Metal-binding</keyword>
<dbReference type="Pfam" id="PF17788">
    <property type="entry name" value="HypF_C"/>
    <property type="match status" value="1"/>
</dbReference>
<sequence>MCQGFVYQRQPSRLKRAGKGMQEEVKGFRIRITGIVQGVGFRPHVYRLACENGITGWVLNSSNGVLIEAEGRSESLRDFARRLVAEPPPLAVIKTCEVEEIDAQGFASFTIRHSQNESEKAVMISPDIAVCPDCKREVTDPEDRRYRYPFTNCTNCGPRFTIIKDVPYDRDKTTMAPFPMCEDCRREYEDPRHRRFHAQPNACPVCGPKLWVWDADGQEVDEEPIELLKRGYIVAVKGLGGFHLAADAKNRDAVRSLRHRKKREAKPFAVMARDIEAARRYCHINPVEEQWLTSPAAPIVILERNWDGLLPDELIHPGIDTIGVMLPYTPLHYLLFDGELDLLIMTSANITDEPLIIDNSEALFKLRGVADYFIVHDREIYNPCDDSVMRVTPIGTPQFVRRARGFVPRGIKLPGETRPVLALGGELKNTFCMTRGDEAFLSQHWGDLNNYSNWVKFVEGIPRFKRMLAVEPEVIAHDMHPDYQTTIWALKQEGVERVAIQHHYAHLASCMAENGLEGEALGLVCDGTGWGTDGAIWGFEFLKGDRRSFTRLGHLRYVPLPGGDATSKRPYRMALVYLLEALGDQGCEMARRYLPAVTEEEIEILGHQVRKRGNVMRTSSCGRLFDAVSAFLGVCYVNRYEGQAAVELEAVADTKATGCYPYFLERQDGVWQLDVLPMWAEMMKDRENGKDSREMAMKFHLTLVAAMTDALNRMRDDIGLEQVVLSGGVFHNQILLEKVSEQLREQGFQVYQHTQVPPGDGGISLGQAYVASEVKR</sequence>
<dbReference type="SUPFAM" id="SSF54975">
    <property type="entry name" value="Acylphosphatase/BLUF domain-like"/>
    <property type="match status" value="1"/>
</dbReference>
<dbReference type="InterPro" id="IPR017968">
    <property type="entry name" value="Acylphosphatase_CS"/>
</dbReference>
<evidence type="ECO:0000313" key="14">
    <source>
        <dbReference type="EMBL" id="ADI01173.1"/>
    </source>
</evidence>
<evidence type="ECO:0000256" key="1">
    <source>
        <dbReference type="ARBA" id="ARBA00004711"/>
    </source>
</evidence>
<evidence type="ECO:0000259" key="13">
    <source>
        <dbReference type="PROSITE" id="PS51163"/>
    </source>
</evidence>
<dbReference type="GO" id="GO:0003998">
    <property type="term" value="F:acylphosphatase activity"/>
    <property type="evidence" value="ECO:0007669"/>
    <property type="project" value="UniProtKB-EC"/>
</dbReference>
<evidence type="ECO:0000313" key="15">
    <source>
        <dbReference type="Proteomes" id="UP000000378"/>
    </source>
</evidence>
<keyword evidence="11" id="KW-0378">Hydrolase</keyword>
<keyword evidence="4" id="KW-0436">Ligase</keyword>
<keyword evidence="7" id="KW-0862">Zinc</keyword>
<evidence type="ECO:0000256" key="8">
    <source>
        <dbReference type="ARBA" id="ARBA00047645"/>
    </source>
</evidence>
<dbReference type="Pfam" id="PF22521">
    <property type="entry name" value="HypF_C_2"/>
    <property type="match status" value="1"/>
</dbReference>
<dbReference type="InterPro" id="IPR004421">
    <property type="entry name" value="Carbamoyltransferase_HypF"/>
</dbReference>
<evidence type="ECO:0000259" key="12">
    <source>
        <dbReference type="PROSITE" id="PS51160"/>
    </source>
</evidence>
<evidence type="ECO:0000256" key="2">
    <source>
        <dbReference type="ARBA" id="ARBA00005614"/>
    </source>
</evidence>
<dbReference type="Gene3D" id="3.30.420.40">
    <property type="match status" value="1"/>
</dbReference>
<proteinExistence type="inferred from homology"/>
<dbReference type="Pfam" id="PF07503">
    <property type="entry name" value="zf-HYPF"/>
    <property type="match status" value="2"/>
</dbReference>
<dbReference type="EC" id="6.2.-.-" evidence="10"/>
<evidence type="ECO:0000256" key="6">
    <source>
        <dbReference type="ARBA" id="ARBA00022771"/>
    </source>
</evidence>
<dbReference type="Pfam" id="PF01300">
    <property type="entry name" value="Sua5_yciO_yrdC"/>
    <property type="match status" value="1"/>
</dbReference>
<evidence type="ECO:0000256" key="9">
    <source>
        <dbReference type="ARBA" id="ARBA00048220"/>
    </source>
</evidence>
<dbReference type="InterPro" id="IPR006070">
    <property type="entry name" value="Sua5-like_dom"/>
</dbReference>
<dbReference type="SUPFAM" id="SSF53067">
    <property type="entry name" value="Actin-like ATPase domain"/>
    <property type="match status" value="1"/>
</dbReference>
<dbReference type="InterPro" id="IPR001792">
    <property type="entry name" value="Acylphosphatase-like_dom"/>
</dbReference>
<dbReference type="InterPro" id="IPR055128">
    <property type="entry name" value="HypF_C_2"/>
</dbReference>
<dbReference type="InterPro" id="IPR043129">
    <property type="entry name" value="ATPase_NBD"/>
</dbReference>
<dbReference type="Proteomes" id="UP000000378">
    <property type="component" value="Chromosome"/>
</dbReference>
<dbReference type="InterPro" id="IPR041440">
    <property type="entry name" value="HypF_C"/>
</dbReference>
<feature type="domain" description="Acylphosphatase-like" evidence="12">
    <location>
        <begin position="27"/>
        <end position="113"/>
    </location>
</feature>
<dbReference type="Gene3D" id="3.90.870.50">
    <property type="match status" value="1"/>
</dbReference>
<dbReference type="Pfam" id="PF00708">
    <property type="entry name" value="Acylphosphatase"/>
    <property type="match status" value="1"/>
</dbReference>
<dbReference type="GO" id="GO:0016874">
    <property type="term" value="F:ligase activity"/>
    <property type="evidence" value="ECO:0007669"/>
    <property type="project" value="UniProtKB-UniRule"/>
</dbReference>
<name>D7CKD8_SYNLT</name>
<dbReference type="PROSITE" id="PS00150">
    <property type="entry name" value="ACYLPHOSPHATASE_1"/>
    <property type="match status" value="1"/>
</dbReference>
<accession>D7CKD8</accession>
<evidence type="ECO:0000256" key="3">
    <source>
        <dbReference type="ARBA" id="ARBA00008097"/>
    </source>
</evidence>
<evidence type="ECO:0000256" key="10">
    <source>
        <dbReference type="PIRNR" id="PIRNR006256"/>
    </source>
</evidence>
<dbReference type="InterPro" id="IPR017945">
    <property type="entry name" value="DHBP_synth_RibB-like_a/b_dom"/>
</dbReference>
<dbReference type="PIRSF" id="PIRSF006256">
    <property type="entry name" value="CMPcnvr_hdrg_mat"/>
    <property type="match status" value="1"/>
</dbReference>
<dbReference type="KEGG" id="slp:Slip_0389"/>
<dbReference type="eggNOG" id="COG0068">
    <property type="taxonomic scope" value="Bacteria"/>
</dbReference>
<feature type="active site" evidence="11">
    <location>
        <position position="60"/>
    </location>
</feature>
<dbReference type="InterPro" id="IPR051060">
    <property type="entry name" value="Carbamoyltrans_HypF-like"/>
</dbReference>
<organism evidence="14 15">
    <name type="scientific">Syntrophothermus lipocalidus (strain DSM 12680 / TGB-C1)</name>
    <dbReference type="NCBI Taxonomy" id="643648"/>
    <lineage>
        <taxon>Bacteria</taxon>
        <taxon>Bacillati</taxon>
        <taxon>Bacillota</taxon>
        <taxon>Clostridia</taxon>
        <taxon>Eubacteriales</taxon>
        <taxon>Syntrophomonadaceae</taxon>
        <taxon>Syntrophothermus</taxon>
    </lineage>
</organism>
<dbReference type="Gene3D" id="3.30.420.360">
    <property type="match status" value="1"/>
</dbReference>
<dbReference type="InterPro" id="IPR011125">
    <property type="entry name" value="Znf_HypF"/>
</dbReference>
<comment type="catalytic activity">
    <reaction evidence="8 11">
        <text>an acyl phosphate + H2O = a carboxylate + phosphate + H(+)</text>
        <dbReference type="Rhea" id="RHEA:14965"/>
        <dbReference type="ChEBI" id="CHEBI:15377"/>
        <dbReference type="ChEBI" id="CHEBI:15378"/>
        <dbReference type="ChEBI" id="CHEBI:29067"/>
        <dbReference type="ChEBI" id="CHEBI:43474"/>
        <dbReference type="ChEBI" id="CHEBI:59918"/>
        <dbReference type="EC" id="3.6.1.7"/>
    </reaction>
</comment>
<dbReference type="GO" id="GO:0003725">
    <property type="term" value="F:double-stranded RNA binding"/>
    <property type="evidence" value="ECO:0007669"/>
    <property type="project" value="InterPro"/>
</dbReference>
<comment type="pathway">
    <text evidence="1">Protein modification; [NiFe] hydrogenase maturation.</text>
</comment>
<gene>
    <name evidence="14" type="ordered locus">Slip_0389</name>
</gene>
<dbReference type="FunFam" id="3.30.420.40:FF:000124">
    <property type="entry name" value="Carbamoyltransferase HypF"/>
    <property type="match status" value="1"/>
</dbReference>
<protein>
    <recommendedName>
        <fullName evidence="10">Carbamoyltransferase</fullName>
        <ecNumber evidence="10">6.2.-.-</ecNumber>
    </recommendedName>
</protein>
<dbReference type="PROSITE" id="PS51160">
    <property type="entry name" value="ACYLPHOSPHATASE_3"/>
    <property type="match status" value="1"/>
</dbReference>
<reference evidence="15" key="1">
    <citation type="journal article" date="2010" name="Stand. Genomic Sci.">
        <title>Complete genome sequence of Syntrophothermus lipocalidus type strain (TGB-C1T).</title>
        <authorList>
            <consortium name="US DOE Joint Genome Institute (JGI-PGF)"/>
            <person name="Djao O."/>
            <person name="Zhang X."/>
            <person name="Lucas S."/>
            <person name="Lapidus A."/>
            <person name="Glavina Del Rio T."/>
            <person name="Nolan M."/>
            <person name="Tice H."/>
            <person name="Cheng J."/>
            <person name="Han C."/>
            <person name="Tapia R."/>
            <person name="Goodwin L."/>
            <person name="Pitluck S."/>
            <person name="Liolios K."/>
            <person name="Ivanova N."/>
            <person name="Mavromatis K."/>
            <person name="Mikhailova N."/>
            <person name="Ovchinnikova G."/>
            <person name="Pati A."/>
            <person name="Brambilla E."/>
            <person name="Chen A."/>
            <person name="Palaniappan K."/>
            <person name="Land M."/>
            <person name="Hauser L."/>
            <person name="Chang Y."/>
            <person name="Jeffries C."/>
            <person name="Rohde M."/>
            <person name="Sikorski J."/>
            <person name="Spring S."/>
            <person name="Goker M."/>
            <person name="Detter J."/>
            <person name="Woyke T."/>
            <person name="Bristow J."/>
            <person name="Eisen J."/>
            <person name="Markowitz V."/>
            <person name="Hugenholtz P."/>
            <person name="Kyrpides N."/>
            <person name="Klenk H."/>
        </authorList>
    </citation>
    <scope>NUCLEOTIDE SEQUENCE [LARGE SCALE GENOMIC DNA]</scope>
    <source>
        <strain evidence="15">DSM 12680 / TGB-C1</strain>
    </source>
</reference>
<dbReference type="AlphaFoldDB" id="D7CKD8"/>
<dbReference type="GO" id="GO:0008270">
    <property type="term" value="F:zinc ion binding"/>
    <property type="evidence" value="ECO:0007669"/>
    <property type="project" value="UniProtKB-KW"/>
</dbReference>
<keyword evidence="6" id="KW-0863">Zinc-finger</keyword>
<dbReference type="GO" id="GO:0051604">
    <property type="term" value="P:protein maturation"/>
    <property type="evidence" value="ECO:0007669"/>
    <property type="project" value="TreeGrafter"/>
</dbReference>
<comment type="similarity">
    <text evidence="3 10">Belongs to the carbamoyltransferase HypF family.</text>
</comment>
<dbReference type="Gene3D" id="3.30.110.120">
    <property type="match status" value="1"/>
</dbReference>
<evidence type="ECO:0000256" key="11">
    <source>
        <dbReference type="PROSITE-ProRule" id="PRU00520"/>
    </source>
</evidence>
<evidence type="ECO:0000256" key="7">
    <source>
        <dbReference type="ARBA" id="ARBA00022833"/>
    </source>
</evidence>
<dbReference type="STRING" id="643648.Slip_0389"/>
<evidence type="ECO:0000256" key="4">
    <source>
        <dbReference type="ARBA" id="ARBA00022598"/>
    </source>
</evidence>
<dbReference type="HOGENOM" id="CLU_009164_0_0_9"/>
<dbReference type="UniPathway" id="UPA00335"/>
<dbReference type="PROSITE" id="PS51163">
    <property type="entry name" value="YRDC"/>
    <property type="match status" value="1"/>
</dbReference>
<comment type="catalytic activity">
    <reaction evidence="9">
        <text>C-terminal L-cysteinyl-[HypE protein] + carbamoyl phosphate + ATP + H2O = C-terminal S-carboxamide-L-cysteinyl-[HypE protein] + AMP + phosphate + diphosphate + H(+)</text>
        <dbReference type="Rhea" id="RHEA:55636"/>
        <dbReference type="Rhea" id="RHEA-COMP:14247"/>
        <dbReference type="Rhea" id="RHEA-COMP:14392"/>
        <dbReference type="ChEBI" id="CHEBI:15377"/>
        <dbReference type="ChEBI" id="CHEBI:15378"/>
        <dbReference type="ChEBI" id="CHEBI:30616"/>
        <dbReference type="ChEBI" id="CHEBI:33019"/>
        <dbReference type="ChEBI" id="CHEBI:43474"/>
        <dbReference type="ChEBI" id="CHEBI:58228"/>
        <dbReference type="ChEBI" id="CHEBI:76913"/>
        <dbReference type="ChEBI" id="CHEBI:139126"/>
        <dbReference type="ChEBI" id="CHEBI:456215"/>
    </reaction>
</comment>